<organism evidence="1 2">
    <name type="scientific">Chara braunii</name>
    <name type="common">Braun's stonewort</name>
    <dbReference type="NCBI Taxonomy" id="69332"/>
    <lineage>
        <taxon>Eukaryota</taxon>
        <taxon>Viridiplantae</taxon>
        <taxon>Streptophyta</taxon>
        <taxon>Charophyceae</taxon>
        <taxon>Charales</taxon>
        <taxon>Characeae</taxon>
        <taxon>Chara</taxon>
    </lineage>
</organism>
<dbReference type="Gramene" id="GBG85844">
    <property type="protein sequence ID" value="GBG85844"/>
    <property type="gene ID" value="CBR_g40654"/>
</dbReference>
<gene>
    <name evidence="1" type="ORF">CBR_g40654</name>
</gene>
<proteinExistence type="predicted"/>
<accession>A0A388LU39</accession>
<reference evidence="1 2" key="1">
    <citation type="journal article" date="2018" name="Cell">
        <title>The Chara Genome: Secondary Complexity and Implications for Plant Terrestrialization.</title>
        <authorList>
            <person name="Nishiyama T."/>
            <person name="Sakayama H."/>
            <person name="Vries J.D."/>
            <person name="Buschmann H."/>
            <person name="Saint-Marcoux D."/>
            <person name="Ullrich K.K."/>
            <person name="Haas F.B."/>
            <person name="Vanderstraeten L."/>
            <person name="Becker D."/>
            <person name="Lang D."/>
            <person name="Vosolsobe S."/>
            <person name="Rombauts S."/>
            <person name="Wilhelmsson P.K.I."/>
            <person name="Janitza P."/>
            <person name="Kern R."/>
            <person name="Heyl A."/>
            <person name="Rumpler F."/>
            <person name="Villalobos L.I.A.C."/>
            <person name="Clay J.M."/>
            <person name="Skokan R."/>
            <person name="Toyoda A."/>
            <person name="Suzuki Y."/>
            <person name="Kagoshima H."/>
            <person name="Schijlen E."/>
            <person name="Tajeshwar N."/>
            <person name="Catarino B."/>
            <person name="Hetherington A.J."/>
            <person name="Saltykova A."/>
            <person name="Bonnot C."/>
            <person name="Breuninger H."/>
            <person name="Symeonidi A."/>
            <person name="Radhakrishnan G.V."/>
            <person name="Van Nieuwerburgh F."/>
            <person name="Deforce D."/>
            <person name="Chang C."/>
            <person name="Karol K.G."/>
            <person name="Hedrich R."/>
            <person name="Ulvskov P."/>
            <person name="Glockner G."/>
            <person name="Delwiche C.F."/>
            <person name="Petrasek J."/>
            <person name="Van de Peer Y."/>
            <person name="Friml J."/>
            <person name="Beilby M."/>
            <person name="Dolan L."/>
            <person name="Kohara Y."/>
            <person name="Sugano S."/>
            <person name="Fujiyama A."/>
            <person name="Delaux P.-M."/>
            <person name="Quint M."/>
            <person name="TheiBen G."/>
            <person name="Hagemann M."/>
            <person name="Harholt J."/>
            <person name="Dunand C."/>
            <person name="Zachgo S."/>
            <person name="Langdale J."/>
            <person name="Maumus F."/>
            <person name="Straeten D.V.D."/>
            <person name="Gould S.B."/>
            <person name="Rensing S.A."/>
        </authorList>
    </citation>
    <scope>NUCLEOTIDE SEQUENCE [LARGE SCALE GENOMIC DNA]</scope>
    <source>
        <strain evidence="1 2">S276</strain>
    </source>
</reference>
<dbReference type="Proteomes" id="UP000265515">
    <property type="component" value="Unassembled WGS sequence"/>
</dbReference>
<sequence length="147" mass="15343">MMDEVEMGCERGGVGTDQVSMGWCCDWALRGVGEGGGGWDTPVVAVGMGLVEAGLADGPAVEVEIEAVEVGVADGPAVEVEVEGVEVGVGVRKGGCGGKLEPDVEVGIMVVTTWMEGVNVCAMLSIRLERPKMEVAKEDWRAWMVSC</sequence>
<evidence type="ECO:0000313" key="1">
    <source>
        <dbReference type="EMBL" id="GBG85844.1"/>
    </source>
</evidence>
<dbReference type="EMBL" id="BFEA01000537">
    <property type="protein sequence ID" value="GBG85844.1"/>
    <property type="molecule type" value="Genomic_DNA"/>
</dbReference>
<dbReference type="AlphaFoldDB" id="A0A388LU39"/>
<comment type="caution">
    <text evidence="1">The sequence shown here is derived from an EMBL/GenBank/DDBJ whole genome shotgun (WGS) entry which is preliminary data.</text>
</comment>
<evidence type="ECO:0000313" key="2">
    <source>
        <dbReference type="Proteomes" id="UP000265515"/>
    </source>
</evidence>
<protein>
    <submittedName>
        <fullName evidence="1">Uncharacterized protein</fullName>
    </submittedName>
</protein>
<name>A0A388LU39_CHABU</name>
<keyword evidence="2" id="KW-1185">Reference proteome</keyword>